<dbReference type="AlphaFoldDB" id="A0AAE0F3L1"/>
<feature type="compositionally biased region" description="Polar residues" evidence="1">
    <location>
        <begin position="108"/>
        <end position="119"/>
    </location>
</feature>
<protein>
    <submittedName>
        <fullName evidence="2">Uncharacterized protein</fullName>
    </submittedName>
</protein>
<feature type="compositionally biased region" description="Polar residues" evidence="1">
    <location>
        <begin position="79"/>
        <end position="89"/>
    </location>
</feature>
<dbReference type="EMBL" id="LGRX02026812">
    <property type="protein sequence ID" value="KAK3250254.1"/>
    <property type="molecule type" value="Genomic_DNA"/>
</dbReference>
<evidence type="ECO:0000313" key="2">
    <source>
        <dbReference type="EMBL" id="KAK3250254.1"/>
    </source>
</evidence>
<feature type="compositionally biased region" description="Polar residues" evidence="1">
    <location>
        <begin position="267"/>
        <end position="281"/>
    </location>
</feature>
<sequence>MGQSEGGVQWNAVMVVGSSSPSLSAQRPQMDLLRCIEEKLRTVTTEIREGVMLDLQGAVEGLTQQVSSLREQLEAAPRQSPTKQPQDVQVPSPVEPSLGQAELEKHTGSSQPSGLLTGASLATSNDAYTRHAAKSSDATTSAATESLQQQITQLTAALSEMQTGLGATMAAFQGMQLRMNHDVQGSAPPDMQVMREEMVRIRQETRDLQSAMDRRHGAPRALGAAMDTGQGVFANTLGVSKHLLRGASSDRHGENASPAERTLKGVPSSTLLHRSSNAQANDHSRLSTHAHCDATPPVHTKPPHHTDNWQSPSETPSVPGPPSVAKSSVIRRVEERTRRLHQLYQELSSLEQAGSDTSFSPQP</sequence>
<feature type="region of interest" description="Disordered" evidence="1">
    <location>
        <begin position="73"/>
        <end position="95"/>
    </location>
</feature>
<dbReference type="Proteomes" id="UP001190700">
    <property type="component" value="Unassembled WGS sequence"/>
</dbReference>
<proteinExistence type="predicted"/>
<comment type="caution">
    <text evidence="2">The sequence shown here is derived from an EMBL/GenBank/DDBJ whole genome shotgun (WGS) entry which is preliminary data.</text>
</comment>
<evidence type="ECO:0000313" key="3">
    <source>
        <dbReference type="Proteomes" id="UP001190700"/>
    </source>
</evidence>
<organism evidence="2 3">
    <name type="scientific">Cymbomonas tetramitiformis</name>
    <dbReference type="NCBI Taxonomy" id="36881"/>
    <lineage>
        <taxon>Eukaryota</taxon>
        <taxon>Viridiplantae</taxon>
        <taxon>Chlorophyta</taxon>
        <taxon>Pyramimonadophyceae</taxon>
        <taxon>Pyramimonadales</taxon>
        <taxon>Pyramimonadaceae</taxon>
        <taxon>Cymbomonas</taxon>
    </lineage>
</organism>
<reference evidence="2 3" key="1">
    <citation type="journal article" date="2015" name="Genome Biol. Evol.">
        <title>Comparative Genomics of a Bacterivorous Green Alga Reveals Evolutionary Causalities and Consequences of Phago-Mixotrophic Mode of Nutrition.</title>
        <authorList>
            <person name="Burns J.A."/>
            <person name="Paasch A."/>
            <person name="Narechania A."/>
            <person name="Kim E."/>
        </authorList>
    </citation>
    <scope>NUCLEOTIDE SEQUENCE [LARGE SCALE GENOMIC DNA]</scope>
    <source>
        <strain evidence="2 3">PLY_AMNH</strain>
    </source>
</reference>
<accession>A0AAE0F3L1</accession>
<evidence type="ECO:0000256" key="1">
    <source>
        <dbReference type="SAM" id="MobiDB-lite"/>
    </source>
</evidence>
<name>A0AAE0F3L1_9CHLO</name>
<keyword evidence="3" id="KW-1185">Reference proteome</keyword>
<feature type="region of interest" description="Disordered" evidence="1">
    <location>
        <begin position="100"/>
        <end position="119"/>
    </location>
</feature>
<gene>
    <name evidence="2" type="ORF">CYMTET_40353</name>
</gene>
<feature type="region of interest" description="Disordered" evidence="1">
    <location>
        <begin position="248"/>
        <end position="329"/>
    </location>
</feature>